<evidence type="ECO:0000313" key="3">
    <source>
        <dbReference type="EMBL" id="PZF72527.1"/>
    </source>
</evidence>
<accession>A0A2W2B9E0</accession>
<evidence type="ECO:0000259" key="2">
    <source>
        <dbReference type="Pfam" id="PF18962"/>
    </source>
</evidence>
<dbReference type="InterPro" id="IPR009003">
    <property type="entry name" value="Peptidase_S1_PA"/>
</dbReference>
<dbReference type="InterPro" id="IPR026444">
    <property type="entry name" value="Secre_tail"/>
</dbReference>
<evidence type="ECO:0000313" key="4">
    <source>
        <dbReference type="Proteomes" id="UP000248745"/>
    </source>
</evidence>
<dbReference type="OrthoDB" id="648128at2"/>
<dbReference type="Pfam" id="PF18962">
    <property type="entry name" value="Por_Secre_tail"/>
    <property type="match status" value="1"/>
</dbReference>
<keyword evidence="1" id="KW-0732">Signal</keyword>
<organism evidence="3 4">
    <name type="scientific">Taibaiella soli</name>
    <dbReference type="NCBI Taxonomy" id="1649169"/>
    <lineage>
        <taxon>Bacteria</taxon>
        <taxon>Pseudomonadati</taxon>
        <taxon>Bacteroidota</taxon>
        <taxon>Chitinophagia</taxon>
        <taxon>Chitinophagales</taxon>
        <taxon>Chitinophagaceae</taxon>
        <taxon>Taibaiella</taxon>
    </lineage>
</organism>
<dbReference type="Proteomes" id="UP000248745">
    <property type="component" value="Unassembled WGS sequence"/>
</dbReference>
<sequence length="534" mass="58158">MQIKHFVVWIIMLAGIGSVSVVNAQWTEMPEAPVGAYAQYFKYYNSAANQAAYISDASKAVVGIYQMGSYYPFFDGLFMIPLPVPVPGNATGTFIQTFRDDNKVCFCSAGHVFRGQNVQVGQKVAFDAYLKYYGKPSVVDARYNSLQSGYKTSFNAEVVADVVPDAILLLVDKDAITSTSFAMQGYEFDAVLDGNDRYFSLGHPYKMPQRQADGMVYNAARSAPYTDYTFWTDLSGNANNIGQGYSGAPVIRQDANNPALIGILSQAGDPSEVPSSDLVYTDFQNGRWPPRYSQKVKAIKIDALKDAIMQHCWKNRSRESLLTSGDYKRTVTVNNQSVVAKFQTPLIITGNAGLAAAADPVYTANNPGWSLLSGSTVSFSGFDLIPGPNNLKTLVLAKEINLQSTFSFTATEGQELFLNAVTIEATAPASRLSASAGKIDTATNSIVSSSEQVLVYPNPSYTGIFTIELQGLWTDPGYDLRVFAADGKLIHRMQCQGKINKVDISNAASGTYWVVLKDAQGKQLWSGSLICQHN</sequence>
<dbReference type="AlphaFoldDB" id="A0A2W2B9E0"/>
<dbReference type="EMBL" id="QKTW01000017">
    <property type="protein sequence ID" value="PZF72527.1"/>
    <property type="molecule type" value="Genomic_DNA"/>
</dbReference>
<dbReference type="SUPFAM" id="SSF50494">
    <property type="entry name" value="Trypsin-like serine proteases"/>
    <property type="match status" value="1"/>
</dbReference>
<gene>
    <name evidence="3" type="ORF">DN068_11725</name>
</gene>
<proteinExistence type="predicted"/>
<feature type="domain" description="Secretion system C-terminal sorting" evidence="2">
    <location>
        <begin position="455"/>
        <end position="522"/>
    </location>
</feature>
<feature type="chain" id="PRO_5015849004" description="Secretion system C-terminal sorting domain-containing protein" evidence="1">
    <location>
        <begin position="25"/>
        <end position="534"/>
    </location>
</feature>
<dbReference type="RefSeq" id="WP_110999118.1">
    <property type="nucleotide sequence ID" value="NZ_QKTW01000017.1"/>
</dbReference>
<comment type="caution">
    <text evidence="3">The sequence shown here is derived from an EMBL/GenBank/DDBJ whole genome shotgun (WGS) entry which is preliminary data.</text>
</comment>
<keyword evidence="4" id="KW-1185">Reference proteome</keyword>
<name>A0A2W2B9E0_9BACT</name>
<evidence type="ECO:0000256" key="1">
    <source>
        <dbReference type="SAM" id="SignalP"/>
    </source>
</evidence>
<dbReference type="NCBIfam" id="TIGR04183">
    <property type="entry name" value="Por_Secre_tail"/>
    <property type="match status" value="1"/>
</dbReference>
<reference evidence="3 4" key="1">
    <citation type="submission" date="2018-06" db="EMBL/GenBank/DDBJ databases">
        <title>Mucibacter soli gen. nov., sp. nov., a new member of the family Chitinophagaceae producing mucin.</title>
        <authorList>
            <person name="Kim M.-K."/>
            <person name="Park S."/>
            <person name="Kim T.-S."/>
            <person name="Joung Y."/>
            <person name="Han J.-H."/>
            <person name="Kim S.B."/>
        </authorList>
    </citation>
    <scope>NUCLEOTIDE SEQUENCE [LARGE SCALE GENOMIC DNA]</scope>
    <source>
        <strain evidence="3 4">R1-15</strain>
    </source>
</reference>
<feature type="signal peptide" evidence="1">
    <location>
        <begin position="1"/>
        <end position="24"/>
    </location>
</feature>
<protein>
    <recommendedName>
        <fullName evidence="2">Secretion system C-terminal sorting domain-containing protein</fullName>
    </recommendedName>
</protein>